<name>A0A8H4ASS0_GIGMA</name>
<evidence type="ECO:0000313" key="2">
    <source>
        <dbReference type="Proteomes" id="UP000439903"/>
    </source>
</evidence>
<dbReference type="OrthoDB" id="6415790at2759"/>
<proteinExistence type="predicted"/>
<reference evidence="1 2" key="1">
    <citation type="journal article" date="2019" name="Environ. Microbiol.">
        <title>At the nexus of three kingdoms: the genome of the mycorrhizal fungus Gigaspora margarita provides insights into plant, endobacterial and fungal interactions.</title>
        <authorList>
            <person name="Venice F."/>
            <person name="Ghignone S."/>
            <person name="Salvioli di Fossalunga A."/>
            <person name="Amselem J."/>
            <person name="Novero M."/>
            <person name="Xianan X."/>
            <person name="Sedzielewska Toro K."/>
            <person name="Morin E."/>
            <person name="Lipzen A."/>
            <person name="Grigoriev I.V."/>
            <person name="Henrissat B."/>
            <person name="Martin F.M."/>
            <person name="Bonfante P."/>
        </authorList>
    </citation>
    <scope>NUCLEOTIDE SEQUENCE [LARGE SCALE GENOMIC DNA]</scope>
    <source>
        <strain evidence="1 2">BEG34</strain>
    </source>
</reference>
<keyword evidence="2" id="KW-1185">Reference proteome</keyword>
<accession>A0A8H4ASS0</accession>
<evidence type="ECO:0000313" key="1">
    <source>
        <dbReference type="EMBL" id="KAF0529163.1"/>
    </source>
</evidence>
<gene>
    <name evidence="1" type="ORF">F8M41_012852</name>
</gene>
<organism evidence="1 2">
    <name type="scientific">Gigaspora margarita</name>
    <dbReference type="NCBI Taxonomy" id="4874"/>
    <lineage>
        <taxon>Eukaryota</taxon>
        <taxon>Fungi</taxon>
        <taxon>Fungi incertae sedis</taxon>
        <taxon>Mucoromycota</taxon>
        <taxon>Glomeromycotina</taxon>
        <taxon>Glomeromycetes</taxon>
        <taxon>Diversisporales</taxon>
        <taxon>Gigasporaceae</taxon>
        <taxon>Gigaspora</taxon>
    </lineage>
</organism>
<comment type="caution">
    <text evidence="1">The sequence shown here is derived from an EMBL/GenBank/DDBJ whole genome shotgun (WGS) entry which is preliminary data.</text>
</comment>
<dbReference type="EMBL" id="WTPW01000262">
    <property type="protein sequence ID" value="KAF0529163.1"/>
    <property type="molecule type" value="Genomic_DNA"/>
</dbReference>
<dbReference type="AlphaFoldDB" id="A0A8H4ASS0"/>
<dbReference type="Proteomes" id="UP000439903">
    <property type="component" value="Unassembled WGS sequence"/>
</dbReference>
<sequence>MLSFDQHEPSEKFDVSGSNISALNPFKYFKESMINLYKPVGLPLEFERYKYITSEEPLQPMILIVLTEQQQKVPS</sequence>
<protein>
    <submittedName>
        <fullName evidence="1">Gyf domain protein</fullName>
    </submittedName>
</protein>